<feature type="domain" description="Cytochrome b5 heme-binding" evidence="2">
    <location>
        <begin position="371"/>
        <end position="447"/>
    </location>
</feature>
<dbReference type="Pfam" id="PF08894">
    <property type="entry name" value="DUF1838"/>
    <property type="match status" value="1"/>
</dbReference>
<dbReference type="SUPFAM" id="SSF55856">
    <property type="entry name" value="Cytochrome b5-like heme/steroid binding domain"/>
    <property type="match status" value="1"/>
</dbReference>
<comment type="caution">
    <text evidence="3">The sequence shown here is derived from an EMBL/GenBank/DDBJ whole genome shotgun (WGS) entry which is preliminary data.</text>
</comment>
<keyword evidence="4" id="KW-1185">Reference proteome</keyword>
<dbReference type="OrthoDB" id="899at2759"/>
<evidence type="ECO:0000313" key="3">
    <source>
        <dbReference type="EMBL" id="KAF6003217.1"/>
    </source>
</evidence>
<evidence type="ECO:0000256" key="1">
    <source>
        <dbReference type="ARBA" id="ARBA00038357"/>
    </source>
</evidence>
<name>A0A7J7IL21_9RHOD</name>
<protein>
    <recommendedName>
        <fullName evidence="2">Cytochrome b5 heme-binding domain-containing protein</fullName>
    </recommendedName>
</protein>
<dbReference type="EMBL" id="VWRR01000007">
    <property type="protein sequence ID" value="KAF6003217.1"/>
    <property type="molecule type" value="Genomic_DNA"/>
</dbReference>
<organism evidence="3 4">
    <name type="scientific">Cyanidiococcus yangmingshanensis</name>
    <dbReference type="NCBI Taxonomy" id="2690220"/>
    <lineage>
        <taxon>Eukaryota</taxon>
        <taxon>Rhodophyta</taxon>
        <taxon>Bangiophyceae</taxon>
        <taxon>Cyanidiales</taxon>
        <taxon>Cyanidiaceae</taxon>
        <taxon>Cyanidiococcus</taxon>
    </lineage>
</organism>
<proteinExistence type="inferred from homology"/>
<dbReference type="GO" id="GO:0016020">
    <property type="term" value="C:membrane"/>
    <property type="evidence" value="ECO:0007669"/>
    <property type="project" value="TreeGrafter"/>
</dbReference>
<dbReference type="GO" id="GO:0012505">
    <property type="term" value="C:endomembrane system"/>
    <property type="evidence" value="ECO:0007669"/>
    <property type="project" value="TreeGrafter"/>
</dbReference>
<dbReference type="InterPro" id="IPR001199">
    <property type="entry name" value="Cyt_B5-like_heme/steroid-bd"/>
</dbReference>
<dbReference type="AlphaFoldDB" id="A0A7J7IL21"/>
<dbReference type="PANTHER" id="PTHR10281">
    <property type="entry name" value="MEMBRANE-ASSOCIATED PROGESTERONE RECEPTOR COMPONENT-RELATED"/>
    <property type="match status" value="1"/>
</dbReference>
<dbReference type="InterPro" id="IPR050577">
    <property type="entry name" value="MAPR/NEUFC/NENF-like"/>
</dbReference>
<dbReference type="Proteomes" id="UP000530660">
    <property type="component" value="Unassembled WGS sequence"/>
</dbReference>
<reference evidence="3 4" key="1">
    <citation type="journal article" date="2020" name="J. Phycol.">
        <title>Comparative genome analysis reveals Cyanidiococcus gen. nov., a new extremophilic red algal genus sister to Cyanidioschyzon (Cyanidioschyzonaceae, Rhodophyta).</title>
        <authorList>
            <person name="Liu S.-L."/>
            <person name="Chiang Y.-R."/>
            <person name="Yoon H.S."/>
            <person name="Fu H.-Y."/>
        </authorList>
    </citation>
    <scope>NUCLEOTIDE SEQUENCE [LARGE SCALE GENOMIC DNA]</scope>
    <source>
        <strain evidence="3 4">THAL066</strain>
    </source>
</reference>
<dbReference type="InterPro" id="IPR036400">
    <property type="entry name" value="Cyt_B5-like_heme/steroid_sf"/>
</dbReference>
<dbReference type="InterPro" id="IPR014990">
    <property type="entry name" value="DUF1838"/>
</dbReference>
<dbReference type="Pfam" id="PF00173">
    <property type="entry name" value="Cyt-b5"/>
    <property type="match status" value="1"/>
</dbReference>
<accession>A0A7J7IL21</accession>
<dbReference type="PANTHER" id="PTHR10281:SF76">
    <property type="entry name" value="CALCUTTA CUP-RELATED"/>
    <property type="match status" value="1"/>
</dbReference>
<evidence type="ECO:0000259" key="2">
    <source>
        <dbReference type="SMART" id="SM01117"/>
    </source>
</evidence>
<dbReference type="Gene3D" id="3.10.120.10">
    <property type="entry name" value="Cytochrome b5-like heme/steroid binding domain"/>
    <property type="match status" value="1"/>
</dbReference>
<comment type="similarity">
    <text evidence="1">Belongs to the cytochrome b5 family. MAPR subfamily.</text>
</comment>
<gene>
    <name evidence="3" type="ORF">F1559_001351</name>
</gene>
<evidence type="ECO:0000313" key="4">
    <source>
        <dbReference type="Proteomes" id="UP000530660"/>
    </source>
</evidence>
<dbReference type="SMART" id="SM01117">
    <property type="entry name" value="Cyt-b5"/>
    <property type="match status" value="1"/>
</dbReference>
<sequence length="479" mass="55173">MFVQFPRLLGVKINRTYTPCCKREGVYGKRLGLRRRSALRAQQASDPNVERSVSAVREAHSTDLLSLRPQIDTEKIDTSPEENLRAFVKTRATLVPGQEVVFWFGGEIHANVDDTGTQHLFSFEGYNIARCVKIEGGWRILTREVGVYRDPETRRILHGSWRNPFTNKENEVVHVWNDPVNLQFLEKNPRDGKPFLVPFTRVGADLCWHIEIFLRYPNPLPPNEFPAESASVYYESAELFQLYARVDDLRNPNLVSVPCQGSWVRMGQWLPWMEMSDRPGRLVYHCFTKKLENGYRDLPQDIRDYVEEHHPEYTEAPHNFMTPNETSWTYFRKLIMQKGSPRADGTVAKREMGDSGWTVSPLEKVASVRPFTREELAAFEGSRPGTPIYVAVNRRVFDVTRAAHHYRPGEPYHVLAGRDASKALVFADLSSEMVDPRQLPLDLNTLTLEQRSALEHWTQVLCQIISRSRLPNLRTRVGP</sequence>